<feature type="domain" description="O-antigen ligase-related" evidence="6">
    <location>
        <begin position="284"/>
        <end position="422"/>
    </location>
</feature>
<feature type="transmembrane region" description="Helical" evidence="5">
    <location>
        <begin position="193"/>
        <end position="211"/>
    </location>
</feature>
<dbReference type="GO" id="GO:0016874">
    <property type="term" value="F:ligase activity"/>
    <property type="evidence" value="ECO:0007669"/>
    <property type="project" value="UniProtKB-KW"/>
</dbReference>
<keyword evidence="7" id="KW-0436">Ligase</keyword>
<keyword evidence="2 5" id="KW-0812">Transmembrane</keyword>
<evidence type="ECO:0000256" key="4">
    <source>
        <dbReference type="ARBA" id="ARBA00023136"/>
    </source>
</evidence>
<evidence type="ECO:0000313" key="8">
    <source>
        <dbReference type="Proteomes" id="UP001597400"/>
    </source>
</evidence>
<evidence type="ECO:0000313" key="7">
    <source>
        <dbReference type="EMBL" id="MFD1952564.1"/>
    </source>
</evidence>
<keyword evidence="4 5" id="KW-0472">Membrane</keyword>
<dbReference type="EMBL" id="JBHUGS010000005">
    <property type="protein sequence ID" value="MFD1952564.1"/>
    <property type="molecule type" value="Genomic_DNA"/>
</dbReference>
<comment type="subcellular location">
    <subcellularLocation>
        <location evidence="1">Membrane</location>
        <topology evidence="1">Multi-pass membrane protein</topology>
    </subcellularLocation>
</comment>
<reference evidence="8" key="1">
    <citation type="journal article" date="2019" name="Int. J. Syst. Evol. Microbiol.">
        <title>The Global Catalogue of Microorganisms (GCM) 10K type strain sequencing project: providing services to taxonomists for standard genome sequencing and annotation.</title>
        <authorList>
            <consortium name="The Broad Institute Genomics Platform"/>
            <consortium name="The Broad Institute Genome Sequencing Center for Infectious Disease"/>
            <person name="Wu L."/>
            <person name="Ma J."/>
        </authorList>
    </citation>
    <scope>NUCLEOTIDE SEQUENCE [LARGE SCALE GENOMIC DNA]</scope>
    <source>
        <strain evidence="8">CGMCC 1.12702</strain>
    </source>
</reference>
<feature type="transmembrane region" description="Helical" evidence="5">
    <location>
        <begin position="49"/>
        <end position="71"/>
    </location>
</feature>
<feature type="transmembrane region" description="Helical" evidence="5">
    <location>
        <begin position="137"/>
        <end position="156"/>
    </location>
</feature>
<feature type="transmembrane region" description="Helical" evidence="5">
    <location>
        <begin position="320"/>
        <end position="342"/>
    </location>
</feature>
<evidence type="ECO:0000259" key="6">
    <source>
        <dbReference type="Pfam" id="PF04932"/>
    </source>
</evidence>
<accession>A0ABW4U4P3</accession>
<evidence type="ECO:0000256" key="3">
    <source>
        <dbReference type="ARBA" id="ARBA00022989"/>
    </source>
</evidence>
<evidence type="ECO:0000256" key="5">
    <source>
        <dbReference type="SAM" id="Phobius"/>
    </source>
</evidence>
<feature type="transmembrane region" description="Helical" evidence="5">
    <location>
        <begin position="445"/>
        <end position="466"/>
    </location>
</feature>
<feature type="transmembrane region" description="Helical" evidence="5">
    <location>
        <begin position="407"/>
        <end position="433"/>
    </location>
</feature>
<dbReference type="RefSeq" id="WP_380931577.1">
    <property type="nucleotide sequence ID" value="NZ_JBHUGS010000005.1"/>
</dbReference>
<name>A0ABW4U4P3_9SPHN</name>
<evidence type="ECO:0000256" key="1">
    <source>
        <dbReference type="ARBA" id="ARBA00004141"/>
    </source>
</evidence>
<dbReference type="InterPro" id="IPR007016">
    <property type="entry name" value="O-antigen_ligase-rel_domated"/>
</dbReference>
<feature type="transmembrane region" description="Helical" evidence="5">
    <location>
        <begin position="254"/>
        <end position="271"/>
    </location>
</feature>
<dbReference type="Proteomes" id="UP001597400">
    <property type="component" value="Unassembled WGS sequence"/>
</dbReference>
<evidence type="ECO:0000256" key="2">
    <source>
        <dbReference type="ARBA" id="ARBA00022692"/>
    </source>
</evidence>
<sequence>MATVVILVLSLITLLLLRAVPGAIGRSAGPHQLTLALALPVAANFGGTYTLFAIGTMGLMLLAPAITGRGLELPHAADVALRARLYVFALPMMPILTRTVAVSGLTLVQMTYVNLLSFGMVMAMIRAGQSLRTSSLARWDVLAAIMILVQLFMNARGQDTGFAVRATLNVLMNLGLPYLIVSRACLRARAPDMLLLSLVVAGCVLAVMAPAESVHHWLFYDSMPAAANADPELISGYTKQRDGLLRAHVTYGESTGLSLLFGLLIVMVFALRDRIGPRRITAGLALLLSAGLLFTFARVGYIVVALGLPACAAYERRWRQLATLLLVLPALMGVLLVAARYLPVVAASIGISDDAAGSVDYRSQLLTAGLQLIRENWLTGISMKTLLEKLAFLQTGEQIVDLVNQPLVIFIQAGVFGGLLYFAMFAAVLAALFARGPRLDADARAAGAACFAGLIGMMGSLTTTSFGRNEITYIVLLAAGAGVAARRRRARPVASAAAEQQEIRFVPAHAQQ</sequence>
<dbReference type="PANTHER" id="PTHR37422:SF13">
    <property type="entry name" value="LIPOPOLYSACCHARIDE BIOSYNTHESIS PROTEIN PA4999-RELATED"/>
    <property type="match status" value="1"/>
</dbReference>
<gene>
    <name evidence="7" type="ORF">ACFSGX_17435</name>
</gene>
<protein>
    <submittedName>
        <fullName evidence="7">O-antigen ligase family protein</fullName>
    </submittedName>
</protein>
<keyword evidence="8" id="KW-1185">Reference proteome</keyword>
<dbReference type="Pfam" id="PF04932">
    <property type="entry name" value="Wzy_C"/>
    <property type="match status" value="1"/>
</dbReference>
<organism evidence="7 8">
    <name type="scientific">Sphingomonas arantia</name>
    <dbReference type="NCBI Taxonomy" id="1460676"/>
    <lineage>
        <taxon>Bacteria</taxon>
        <taxon>Pseudomonadati</taxon>
        <taxon>Pseudomonadota</taxon>
        <taxon>Alphaproteobacteria</taxon>
        <taxon>Sphingomonadales</taxon>
        <taxon>Sphingomonadaceae</taxon>
        <taxon>Sphingomonas</taxon>
    </lineage>
</organism>
<keyword evidence="3 5" id="KW-1133">Transmembrane helix</keyword>
<feature type="transmembrane region" description="Helical" evidence="5">
    <location>
        <begin position="107"/>
        <end position="125"/>
    </location>
</feature>
<feature type="transmembrane region" description="Helical" evidence="5">
    <location>
        <begin position="83"/>
        <end position="101"/>
    </location>
</feature>
<feature type="transmembrane region" description="Helical" evidence="5">
    <location>
        <begin position="283"/>
        <end position="308"/>
    </location>
</feature>
<proteinExistence type="predicted"/>
<dbReference type="PANTHER" id="PTHR37422">
    <property type="entry name" value="TEICHURONIC ACID BIOSYNTHESIS PROTEIN TUAE"/>
    <property type="match status" value="1"/>
</dbReference>
<feature type="transmembrane region" description="Helical" evidence="5">
    <location>
        <begin position="162"/>
        <end position="181"/>
    </location>
</feature>
<dbReference type="InterPro" id="IPR051533">
    <property type="entry name" value="WaaL-like"/>
</dbReference>
<comment type="caution">
    <text evidence="7">The sequence shown here is derived from an EMBL/GenBank/DDBJ whole genome shotgun (WGS) entry which is preliminary data.</text>
</comment>